<protein>
    <submittedName>
        <fullName evidence="2">Uncharacterized protein</fullName>
    </submittedName>
</protein>
<reference evidence="2" key="1">
    <citation type="submission" date="2023-03" db="EMBL/GenBank/DDBJ databases">
        <title>Massive genome expansion in bonnet fungi (Mycena s.s.) driven by repeated elements and novel gene families across ecological guilds.</title>
        <authorList>
            <consortium name="Lawrence Berkeley National Laboratory"/>
            <person name="Harder C.B."/>
            <person name="Miyauchi S."/>
            <person name="Viragh M."/>
            <person name="Kuo A."/>
            <person name="Thoen E."/>
            <person name="Andreopoulos B."/>
            <person name="Lu D."/>
            <person name="Skrede I."/>
            <person name="Drula E."/>
            <person name="Henrissat B."/>
            <person name="Morin E."/>
            <person name="Kohler A."/>
            <person name="Barry K."/>
            <person name="LaButti K."/>
            <person name="Morin E."/>
            <person name="Salamov A."/>
            <person name="Lipzen A."/>
            <person name="Mereny Z."/>
            <person name="Hegedus B."/>
            <person name="Baldrian P."/>
            <person name="Stursova M."/>
            <person name="Weitz H."/>
            <person name="Taylor A."/>
            <person name="Grigoriev I.V."/>
            <person name="Nagy L.G."/>
            <person name="Martin F."/>
            <person name="Kauserud H."/>
        </authorList>
    </citation>
    <scope>NUCLEOTIDE SEQUENCE</scope>
    <source>
        <strain evidence="2">9284</strain>
    </source>
</reference>
<accession>A0AAD7FZB4</accession>
<feature type="region of interest" description="Disordered" evidence="1">
    <location>
        <begin position="382"/>
        <end position="421"/>
    </location>
</feature>
<feature type="compositionally biased region" description="Low complexity" evidence="1">
    <location>
        <begin position="399"/>
        <end position="411"/>
    </location>
</feature>
<dbReference type="Proteomes" id="UP001221142">
    <property type="component" value="Unassembled WGS sequence"/>
</dbReference>
<evidence type="ECO:0000256" key="1">
    <source>
        <dbReference type="SAM" id="MobiDB-lite"/>
    </source>
</evidence>
<feature type="region of interest" description="Disordered" evidence="1">
    <location>
        <begin position="150"/>
        <end position="179"/>
    </location>
</feature>
<feature type="compositionally biased region" description="Basic and acidic residues" evidence="1">
    <location>
        <begin position="150"/>
        <end position="173"/>
    </location>
</feature>
<organism evidence="2 3">
    <name type="scientific">Roridomyces roridus</name>
    <dbReference type="NCBI Taxonomy" id="1738132"/>
    <lineage>
        <taxon>Eukaryota</taxon>
        <taxon>Fungi</taxon>
        <taxon>Dikarya</taxon>
        <taxon>Basidiomycota</taxon>
        <taxon>Agaricomycotina</taxon>
        <taxon>Agaricomycetes</taxon>
        <taxon>Agaricomycetidae</taxon>
        <taxon>Agaricales</taxon>
        <taxon>Marasmiineae</taxon>
        <taxon>Mycenaceae</taxon>
        <taxon>Roridomyces</taxon>
    </lineage>
</organism>
<proteinExistence type="predicted"/>
<evidence type="ECO:0000313" key="2">
    <source>
        <dbReference type="EMBL" id="KAJ7650938.1"/>
    </source>
</evidence>
<dbReference type="AlphaFoldDB" id="A0AAD7FZB4"/>
<gene>
    <name evidence="2" type="ORF">FB45DRAFT_732083</name>
</gene>
<dbReference type="EMBL" id="JARKIF010000001">
    <property type="protein sequence ID" value="KAJ7650938.1"/>
    <property type="molecule type" value="Genomic_DNA"/>
</dbReference>
<sequence>MQLASHGARVVARNAPHSTRAIHIPSAIRPQATGLGKRLFNQTRLALSRFVTHLTAPGVGTVSVARSVHAAANPSIQQRLSFTARTVLSRPVHPHFVPRGPTLPRMMTQVGLGTARNFSSGRPLFQQLADNVPIAGRAFYEADWDLNMRQEQDKMRRPSKKGDAQKAASKELLKPTQKKRTVVAAPTAEAELEHYFPTEPTSEVTTYLLIPLAPTPSERAPLAEFPAERLPLPTVLSVHDSYAVHSLRVSSLFQRLDTADVWSRGVLCSAYSSTAGPEGVCTVLKVEFVGWSKAAVRGVIGESGTGWCVLEETSRRRGYEMEDDDDDGAFSDTSSILSEMDSSPPSEAAAFGMDPSQWFVLPTLDFSSSFFSAATHVDPFRPGSDIDSGGRWDSESDSDVSSPVFVDPPSENGWYDDESVDPWADTPGLGFSADFARRQAFAA</sequence>
<keyword evidence="3" id="KW-1185">Reference proteome</keyword>
<evidence type="ECO:0000313" key="3">
    <source>
        <dbReference type="Proteomes" id="UP001221142"/>
    </source>
</evidence>
<comment type="caution">
    <text evidence="2">The sequence shown here is derived from an EMBL/GenBank/DDBJ whole genome shotgun (WGS) entry which is preliminary data.</text>
</comment>
<name>A0AAD7FZB4_9AGAR</name>